<comment type="caution">
    <text evidence="2">The sequence shown here is derived from an EMBL/GenBank/DDBJ whole genome shotgun (WGS) entry which is preliminary data.</text>
</comment>
<dbReference type="RefSeq" id="WP_224142116.1">
    <property type="nucleotide sequence ID" value="NZ_JAIQUM010000141.1"/>
</dbReference>
<evidence type="ECO:0000313" key="2">
    <source>
        <dbReference type="EMBL" id="MBZ5753708.1"/>
    </source>
</evidence>
<dbReference type="NCBIfam" id="TIGR01439">
    <property type="entry name" value="lp_hng_hel_AbrB"/>
    <property type="match status" value="1"/>
</dbReference>
<dbReference type="SUPFAM" id="SSF89447">
    <property type="entry name" value="AbrB/MazE/MraZ-like"/>
    <property type="match status" value="1"/>
</dbReference>
<dbReference type="GO" id="GO:0003677">
    <property type="term" value="F:DNA binding"/>
    <property type="evidence" value="ECO:0007669"/>
    <property type="project" value="UniProtKB-KW"/>
</dbReference>
<dbReference type="SMART" id="SM00966">
    <property type="entry name" value="SpoVT_AbrB"/>
    <property type="match status" value="1"/>
</dbReference>
<dbReference type="Proteomes" id="UP001165287">
    <property type="component" value="Unassembled WGS sequence"/>
</dbReference>
<proteinExistence type="predicted"/>
<evidence type="ECO:0000313" key="3">
    <source>
        <dbReference type="Proteomes" id="UP001165287"/>
    </source>
</evidence>
<organism evidence="2 3">
    <name type="scientific">Metabacillus rhizolycopersici</name>
    <dbReference type="NCBI Taxonomy" id="2875709"/>
    <lineage>
        <taxon>Bacteria</taxon>
        <taxon>Bacillati</taxon>
        <taxon>Bacillota</taxon>
        <taxon>Bacilli</taxon>
        <taxon>Bacillales</taxon>
        <taxon>Bacillaceae</taxon>
        <taxon>Metabacillus</taxon>
    </lineage>
</organism>
<sequence>MVIRTPEKGVDIVKKEKITLRKRGQFTLPKAFMEELNLHEGDSLEIRLDENGRLTLVPMIHVPADQAWFWTDKWQREEEEAETNIKKGEVYTFKNIDEAFNWLDSDIED</sequence>
<reference evidence="2" key="1">
    <citation type="submission" date="2024-05" db="EMBL/GenBank/DDBJ databases">
        <title>Metabacillus sp. nov., isolated from the rhizosphere soil of tomato plants.</title>
        <authorList>
            <person name="Ma R."/>
        </authorList>
    </citation>
    <scope>NUCLEOTIDE SEQUENCE</scope>
    <source>
        <strain evidence="2">DBTR6</strain>
    </source>
</reference>
<feature type="domain" description="SpoVT-AbrB" evidence="1">
    <location>
        <begin position="18"/>
        <end position="64"/>
    </location>
</feature>
<gene>
    <name evidence="2" type="ORF">K9V48_26715</name>
</gene>
<dbReference type="Pfam" id="PF04014">
    <property type="entry name" value="MazE_antitoxin"/>
    <property type="match status" value="1"/>
</dbReference>
<evidence type="ECO:0000259" key="1">
    <source>
        <dbReference type="SMART" id="SM00966"/>
    </source>
</evidence>
<keyword evidence="2" id="KW-0238">DNA-binding</keyword>
<dbReference type="EMBL" id="JAIQUM010000141">
    <property type="protein sequence ID" value="MBZ5753708.1"/>
    <property type="molecule type" value="Genomic_DNA"/>
</dbReference>
<dbReference type="InterPro" id="IPR037914">
    <property type="entry name" value="SpoVT-AbrB_sf"/>
</dbReference>
<name>A0ABS7V0C8_9BACI</name>
<accession>A0ABS7V0C8</accession>
<protein>
    <submittedName>
        <fullName evidence="2">AbrB/MazE/SpoVT family DNA-binding domain-containing protein</fullName>
    </submittedName>
</protein>
<dbReference type="InterPro" id="IPR007159">
    <property type="entry name" value="SpoVT-AbrB_dom"/>
</dbReference>
<keyword evidence="3" id="KW-1185">Reference proteome</keyword>
<dbReference type="Gene3D" id="2.10.260.10">
    <property type="match status" value="1"/>
</dbReference>